<comment type="caution">
    <text evidence="1">The sequence shown here is derived from an EMBL/GenBank/DDBJ whole genome shotgun (WGS) entry which is preliminary data.</text>
</comment>
<organism evidence="1 2">
    <name type="scientific">Marinomonas rhodophyticola</name>
    <dbReference type="NCBI Taxonomy" id="2992803"/>
    <lineage>
        <taxon>Bacteria</taxon>
        <taxon>Pseudomonadati</taxon>
        <taxon>Pseudomonadota</taxon>
        <taxon>Gammaproteobacteria</taxon>
        <taxon>Oceanospirillales</taxon>
        <taxon>Oceanospirillaceae</taxon>
        <taxon>Marinomonas</taxon>
    </lineage>
</organism>
<dbReference type="RefSeq" id="WP_265218634.1">
    <property type="nucleotide sequence ID" value="NZ_JAPEUL010000007.1"/>
</dbReference>
<evidence type="ECO:0000313" key="1">
    <source>
        <dbReference type="EMBL" id="MCW4629439.1"/>
    </source>
</evidence>
<protein>
    <submittedName>
        <fullName evidence="1">Uncharacterized protein</fullName>
    </submittedName>
</protein>
<gene>
    <name evidence="1" type="ORF">ONZ52_10875</name>
</gene>
<name>A0ABT3KFW4_9GAMM</name>
<proteinExistence type="predicted"/>
<reference evidence="1" key="1">
    <citation type="submission" date="2022-11" db="EMBL/GenBank/DDBJ databases">
        <title>Marinomonas sp. nov., isolated from marine algae.</title>
        <authorList>
            <person name="Choi D.G."/>
            <person name="Kim J.M."/>
            <person name="Lee J.K."/>
            <person name="Baek J.H."/>
            <person name="Jeon C.O."/>
        </authorList>
    </citation>
    <scope>NUCLEOTIDE SEQUENCE</scope>
    <source>
        <strain evidence="1">KJ51-3</strain>
    </source>
</reference>
<evidence type="ECO:0000313" key="2">
    <source>
        <dbReference type="Proteomes" id="UP001431181"/>
    </source>
</evidence>
<sequence>MQIDGHHTLTYVVARYAGVDHDTAEKVAYSAQYVDEATNDSQVHFDNGAMYDRIVSAHKMLDYRNTQKLDNSLVWIPFHFLPGNAGLPSNDNPKGSFINRLICKPDSQVSRDMLKMVAQHWQRPYATQMMGIAMHVYADTFAHQEFAGVIHEVNRVDELDSTSSSLLQKVTDKLVSYGVSESSPLGHGAALSFPDRPYTSWKYKNGLGEVIKRNNKEIFLQAADAMCKAMQCWVKKDSTMNIDNQPGLTQKQRSLIEHALITITDDSGEIRHKEWLKWLKEDKFNLGSVDLNFEIDGEASWKHKARGEGRKVNGDLKYPYSESFLTSDWKYFHDALKTYRLEVIRDVLPSYGICVA</sequence>
<dbReference type="Pfam" id="PF20551">
    <property type="entry name" value="DUF6765"/>
    <property type="match status" value="1"/>
</dbReference>
<keyword evidence="2" id="KW-1185">Reference proteome</keyword>
<accession>A0ABT3KFW4</accession>
<dbReference type="InterPro" id="IPR046653">
    <property type="entry name" value="DUF6765"/>
</dbReference>
<dbReference type="EMBL" id="JAPEUL010000007">
    <property type="protein sequence ID" value="MCW4629439.1"/>
    <property type="molecule type" value="Genomic_DNA"/>
</dbReference>
<dbReference type="Proteomes" id="UP001431181">
    <property type="component" value="Unassembled WGS sequence"/>
</dbReference>